<keyword evidence="4 6" id="KW-0472">Membrane</keyword>
<dbReference type="AlphaFoldDB" id="A0A2V5HBX6"/>
<dbReference type="EMBL" id="KZ825114">
    <property type="protein sequence ID" value="PYI21865.1"/>
    <property type="molecule type" value="Genomic_DNA"/>
</dbReference>
<accession>A0A2V5HBX6</accession>
<protein>
    <recommendedName>
        <fullName evidence="7">Rhodopsin domain-containing protein</fullName>
    </recommendedName>
</protein>
<evidence type="ECO:0000256" key="2">
    <source>
        <dbReference type="ARBA" id="ARBA00022692"/>
    </source>
</evidence>
<dbReference type="OMA" id="YCRIFPT"/>
<name>A0A2V5HBX6_ASPV1</name>
<dbReference type="Proteomes" id="UP000249829">
    <property type="component" value="Unassembled WGS sequence"/>
</dbReference>
<evidence type="ECO:0000256" key="6">
    <source>
        <dbReference type="SAM" id="Phobius"/>
    </source>
</evidence>
<keyword evidence="2 6" id="KW-0812">Transmembrane</keyword>
<evidence type="ECO:0000256" key="5">
    <source>
        <dbReference type="ARBA" id="ARBA00038359"/>
    </source>
</evidence>
<dbReference type="PANTHER" id="PTHR33048">
    <property type="entry name" value="PTH11-LIKE INTEGRAL MEMBRANE PROTEIN (AFU_ORTHOLOGUE AFUA_5G11245)"/>
    <property type="match status" value="1"/>
</dbReference>
<feature type="transmembrane region" description="Helical" evidence="6">
    <location>
        <begin position="137"/>
        <end position="155"/>
    </location>
</feature>
<dbReference type="PANTHER" id="PTHR33048:SF151">
    <property type="entry name" value="INTEGRAL MEMBRANE PROTEIN"/>
    <property type="match status" value="1"/>
</dbReference>
<organism evidence="8 9">
    <name type="scientific">Aspergillus violaceofuscus (strain CBS 115571)</name>
    <dbReference type="NCBI Taxonomy" id="1450538"/>
    <lineage>
        <taxon>Eukaryota</taxon>
        <taxon>Fungi</taxon>
        <taxon>Dikarya</taxon>
        <taxon>Ascomycota</taxon>
        <taxon>Pezizomycotina</taxon>
        <taxon>Eurotiomycetes</taxon>
        <taxon>Eurotiomycetidae</taxon>
        <taxon>Eurotiales</taxon>
        <taxon>Aspergillaceae</taxon>
        <taxon>Aspergillus</taxon>
    </lineage>
</organism>
<comment type="subcellular location">
    <subcellularLocation>
        <location evidence="1">Membrane</location>
        <topology evidence="1">Multi-pass membrane protein</topology>
    </subcellularLocation>
</comment>
<evidence type="ECO:0000256" key="3">
    <source>
        <dbReference type="ARBA" id="ARBA00022989"/>
    </source>
</evidence>
<proteinExistence type="inferred from homology"/>
<evidence type="ECO:0000256" key="1">
    <source>
        <dbReference type="ARBA" id="ARBA00004141"/>
    </source>
</evidence>
<keyword evidence="9" id="KW-1185">Reference proteome</keyword>
<dbReference type="InterPro" id="IPR049326">
    <property type="entry name" value="Rhodopsin_dom_fungi"/>
</dbReference>
<comment type="similarity">
    <text evidence="5">Belongs to the SAT4 family.</text>
</comment>
<dbReference type="GO" id="GO:0016020">
    <property type="term" value="C:membrane"/>
    <property type="evidence" value="ECO:0007669"/>
    <property type="project" value="UniProtKB-SubCell"/>
</dbReference>
<evidence type="ECO:0000313" key="8">
    <source>
        <dbReference type="EMBL" id="PYI21865.1"/>
    </source>
</evidence>
<keyword evidence="3 6" id="KW-1133">Transmembrane helix</keyword>
<reference evidence="8 9" key="1">
    <citation type="submission" date="2018-02" db="EMBL/GenBank/DDBJ databases">
        <title>The genomes of Aspergillus section Nigri reveals drivers in fungal speciation.</title>
        <authorList>
            <consortium name="DOE Joint Genome Institute"/>
            <person name="Vesth T.C."/>
            <person name="Nybo J."/>
            <person name="Theobald S."/>
            <person name="Brandl J."/>
            <person name="Frisvad J.C."/>
            <person name="Nielsen K.F."/>
            <person name="Lyhne E.K."/>
            <person name="Kogle M.E."/>
            <person name="Kuo A."/>
            <person name="Riley R."/>
            <person name="Clum A."/>
            <person name="Nolan M."/>
            <person name="Lipzen A."/>
            <person name="Salamov A."/>
            <person name="Henrissat B."/>
            <person name="Wiebenga A."/>
            <person name="De vries R.P."/>
            <person name="Grigoriev I.V."/>
            <person name="Mortensen U.H."/>
            <person name="Andersen M.R."/>
            <person name="Baker S.E."/>
        </authorList>
    </citation>
    <scope>NUCLEOTIDE SEQUENCE [LARGE SCALE GENOMIC DNA]</scope>
    <source>
        <strain evidence="8 9">CBS 115571</strain>
    </source>
</reference>
<evidence type="ECO:0000256" key="4">
    <source>
        <dbReference type="ARBA" id="ARBA00023136"/>
    </source>
</evidence>
<feature type="domain" description="Rhodopsin" evidence="7">
    <location>
        <begin position="2"/>
        <end position="200"/>
    </location>
</feature>
<dbReference type="STRING" id="1450538.A0A2V5HBX6"/>
<sequence>MIHYGMGRHADELPSANVTKIAKLLMAFECVYCTTVGIIKVSILLMYARIFPTRNFRLAAIILGGIAVGWVLAIICVSVFQCDPIAKAWNPTLPGSCINLKGSFIGNAVPNIVTDVAILSLPVHVVWGLHASLTHRLSVITVFLLGSFVVFTSAYRFSTLFQFEPADTTWTLAKACTWCLIECASGIISGCLPTLRPLFVALSSTFASSVGASGARTTGTEGKGSELQSFEGANRILRPPGEHLSKQLVSLDVSQRDDASGDEVPLNTIRVQRDITWQETRKVSSRGWR</sequence>
<evidence type="ECO:0000313" key="9">
    <source>
        <dbReference type="Proteomes" id="UP000249829"/>
    </source>
</evidence>
<dbReference type="InterPro" id="IPR052337">
    <property type="entry name" value="SAT4-like"/>
</dbReference>
<evidence type="ECO:0000259" key="7">
    <source>
        <dbReference type="Pfam" id="PF20684"/>
    </source>
</evidence>
<feature type="transmembrane region" description="Helical" evidence="6">
    <location>
        <begin position="24"/>
        <end position="46"/>
    </location>
</feature>
<feature type="transmembrane region" description="Helical" evidence="6">
    <location>
        <begin position="58"/>
        <end position="80"/>
    </location>
</feature>
<gene>
    <name evidence="8" type="ORF">BO99DRAFT_51725</name>
</gene>
<dbReference type="Pfam" id="PF20684">
    <property type="entry name" value="Fung_rhodopsin"/>
    <property type="match status" value="1"/>
</dbReference>